<keyword evidence="3" id="KW-1185">Reference proteome</keyword>
<dbReference type="AlphaFoldDB" id="A0A084W1Q8"/>
<dbReference type="EMBL" id="ATLV01019406">
    <property type="status" value="NOT_ANNOTATED_CDS"/>
    <property type="molecule type" value="Genomic_DNA"/>
</dbReference>
<evidence type="ECO:0000313" key="2">
    <source>
        <dbReference type="EnsemblMetazoa" id="ASIC011990-PA"/>
    </source>
</evidence>
<dbReference type="EnsemblMetazoa" id="ASIC011990-RA">
    <property type="protein sequence ID" value="ASIC011990-PA"/>
    <property type="gene ID" value="ASIC011990"/>
</dbReference>
<evidence type="ECO:0000313" key="1">
    <source>
        <dbReference type="EMBL" id="KFB44152.1"/>
    </source>
</evidence>
<organism evidence="1">
    <name type="scientific">Anopheles sinensis</name>
    <name type="common">Mosquito</name>
    <dbReference type="NCBI Taxonomy" id="74873"/>
    <lineage>
        <taxon>Eukaryota</taxon>
        <taxon>Metazoa</taxon>
        <taxon>Ecdysozoa</taxon>
        <taxon>Arthropoda</taxon>
        <taxon>Hexapoda</taxon>
        <taxon>Insecta</taxon>
        <taxon>Pterygota</taxon>
        <taxon>Neoptera</taxon>
        <taxon>Endopterygota</taxon>
        <taxon>Diptera</taxon>
        <taxon>Nematocera</taxon>
        <taxon>Culicoidea</taxon>
        <taxon>Culicidae</taxon>
        <taxon>Anophelinae</taxon>
        <taxon>Anopheles</taxon>
    </lineage>
</organism>
<evidence type="ECO:0000313" key="3">
    <source>
        <dbReference type="Proteomes" id="UP000030765"/>
    </source>
</evidence>
<name>A0A084W1Q8_ANOSI</name>
<dbReference type="EMBL" id="KE525269">
    <property type="protein sequence ID" value="KFB44152.1"/>
    <property type="molecule type" value="Genomic_DNA"/>
</dbReference>
<dbReference type="Proteomes" id="UP000030765">
    <property type="component" value="Unassembled WGS sequence"/>
</dbReference>
<reference evidence="1 3" key="1">
    <citation type="journal article" date="2014" name="BMC Genomics">
        <title>Genome sequence of Anopheles sinensis provides insight into genetics basis of mosquito competence for malaria parasites.</title>
        <authorList>
            <person name="Zhou D."/>
            <person name="Zhang D."/>
            <person name="Ding G."/>
            <person name="Shi L."/>
            <person name="Hou Q."/>
            <person name="Ye Y."/>
            <person name="Xu Y."/>
            <person name="Zhou H."/>
            <person name="Xiong C."/>
            <person name="Li S."/>
            <person name="Yu J."/>
            <person name="Hong S."/>
            <person name="Yu X."/>
            <person name="Zou P."/>
            <person name="Chen C."/>
            <person name="Chang X."/>
            <person name="Wang W."/>
            <person name="Lv Y."/>
            <person name="Sun Y."/>
            <person name="Ma L."/>
            <person name="Shen B."/>
            <person name="Zhu C."/>
        </authorList>
    </citation>
    <scope>NUCLEOTIDE SEQUENCE [LARGE SCALE GENOMIC DNA]</scope>
</reference>
<accession>A0A084W1Q8</accession>
<gene>
    <name evidence="1" type="ORF">ZHAS_00011990</name>
</gene>
<reference evidence="2" key="2">
    <citation type="submission" date="2020-05" db="UniProtKB">
        <authorList>
            <consortium name="EnsemblMetazoa"/>
        </authorList>
    </citation>
    <scope>IDENTIFICATION</scope>
</reference>
<sequence>MFHVESSKCRPAGGNATPNGKSLRVLAFADAWFLSGGVLAGVAQGDALVRLEMENKSPSRGALFLQEKHMRRGLKENYQHRKQAKQAMEWVSTQYNKVTSSEPPVSCRVRISSERSEAFLVKEGLQMISVQCPF</sequence>
<protein>
    <submittedName>
        <fullName evidence="1 2">Uncharacterized protein</fullName>
    </submittedName>
</protein>
<dbReference type="VEuPathDB" id="VectorBase:ASIC011990"/>
<proteinExistence type="predicted"/>